<dbReference type="OrthoDB" id="4323471at2"/>
<feature type="region of interest" description="Disordered" evidence="1">
    <location>
        <begin position="1"/>
        <end position="25"/>
    </location>
</feature>
<organism evidence="2 3">
    <name type="scientific">Micromonospora eburnea</name>
    <dbReference type="NCBI Taxonomy" id="227316"/>
    <lineage>
        <taxon>Bacteria</taxon>
        <taxon>Bacillati</taxon>
        <taxon>Actinomycetota</taxon>
        <taxon>Actinomycetes</taxon>
        <taxon>Micromonosporales</taxon>
        <taxon>Micromonosporaceae</taxon>
        <taxon>Micromonospora</taxon>
    </lineage>
</organism>
<dbReference type="Proteomes" id="UP000199696">
    <property type="component" value="Unassembled WGS sequence"/>
</dbReference>
<dbReference type="AlphaFoldDB" id="A0A1C6UFM9"/>
<dbReference type="InterPro" id="IPR043129">
    <property type="entry name" value="ATPase_NBD"/>
</dbReference>
<protein>
    <submittedName>
        <fullName evidence="2">Rod shape-determining protein MreB</fullName>
    </submittedName>
</protein>
<accession>A0A1C6UFM9</accession>
<gene>
    <name evidence="2" type="ORF">GA0070604_2619</name>
</gene>
<dbReference type="RefSeq" id="WP_091118198.1">
    <property type="nucleotide sequence ID" value="NZ_FMHY01000002.1"/>
</dbReference>
<dbReference type="STRING" id="227316.GA0070604_2619"/>
<proteinExistence type="predicted"/>
<evidence type="ECO:0000313" key="2">
    <source>
        <dbReference type="EMBL" id="SCL52693.1"/>
    </source>
</evidence>
<dbReference type="EMBL" id="FMHY01000002">
    <property type="protein sequence ID" value="SCL52693.1"/>
    <property type="molecule type" value="Genomic_DNA"/>
</dbReference>
<dbReference type="SUPFAM" id="SSF53067">
    <property type="entry name" value="Actin-like ATPase domain"/>
    <property type="match status" value="1"/>
</dbReference>
<name>A0A1C6UFM9_9ACTN</name>
<evidence type="ECO:0000256" key="1">
    <source>
        <dbReference type="SAM" id="MobiDB-lite"/>
    </source>
</evidence>
<evidence type="ECO:0000313" key="3">
    <source>
        <dbReference type="Proteomes" id="UP000199696"/>
    </source>
</evidence>
<dbReference type="Gene3D" id="3.30.420.40">
    <property type="match status" value="1"/>
</dbReference>
<sequence length="274" mass="27807">MPVAQAPAGRPLDTAGTVSARTGANYPATFRPSPVAVDLGSGQLRIRLGGHEPLTTVMTDRSARRHPLVRRGRVVDGRGCATALSQLLRQHRVGVPARSLVVACRPLLATAADQELTRRVLDAVFAPARLLFIDTVRAAAIGAGAGAGTLLVADVGAQLTEVAVLRDSQVVAGRRANLGTGDLADGATVGVLADRLARLVRDLTHGPKAVPAAATALARGLVLVGDGATRPDLRERLAATTGAPVHRAAGPRTAALTGASLAAAAAARHPAAGD</sequence>
<reference evidence="3" key="1">
    <citation type="submission" date="2016-06" db="EMBL/GenBank/DDBJ databases">
        <authorList>
            <person name="Varghese N."/>
            <person name="Submissions Spin"/>
        </authorList>
    </citation>
    <scope>NUCLEOTIDE SEQUENCE [LARGE SCALE GENOMIC DNA]</scope>
    <source>
        <strain evidence="3">DSM 44814</strain>
    </source>
</reference>
<keyword evidence="3" id="KW-1185">Reference proteome</keyword>